<evidence type="ECO:0000259" key="7">
    <source>
        <dbReference type="PROSITE" id="PS51160"/>
    </source>
</evidence>
<dbReference type="SUPFAM" id="SSF54975">
    <property type="entry name" value="Acylphosphatase/BLUF domain-like"/>
    <property type="match status" value="1"/>
</dbReference>
<evidence type="ECO:0000313" key="8">
    <source>
        <dbReference type="Proteomes" id="UP000515160"/>
    </source>
</evidence>
<protein>
    <recommendedName>
        <fullName evidence="2 5">acylphosphatase</fullName>
        <ecNumber evidence="2 5">3.6.1.7</ecNumber>
    </recommendedName>
</protein>
<evidence type="ECO:0000256" key="2">
    <source>
        <dbReference type="ARBA" id="ARBA00012150"/>
    </source>
</evidence>
<dbReference type="PANTHER" id="PTHR10029:SF3">
    <property type="entry name" value="ACYLPHOSPHATASE-RELATED"/>
    <property type="match status" value="1"/>
</dbReference>
<dbReference type="RefSeq" id="XP_051864206.1">
    <property type="nucleotide sequence ID" value="XM_052008246.1"/>
</dbReference>
<feature type="active site" evidence="5">
    <location>
        <position position="72"/>
    </location>
</feature>
<proteinExistence type="inferred from homology"/>
<dbReference type="PRINTS" id="PR00112">
    <property type="entry name" value="ACYLPHPHTASE"/>
</dbReference>
<evidence type="ECO:0000256" key="3">
    <source>
        <dbReference type="ARBA" id="ARBA00022801"/>
    </source>
</evidence>
<comment type="catalytic activity">
    <reaction evidence="4 5">
        <text>an acyl phosphate + H2O = a carboxylate + phosphate + H(+)</text>
        <dbReference type="Rhea" id="RHEA:14965"/>
        <dbReference type="ChEBI" id="CHEBI:15377"/>
        <dbReference type="ChEBI" id="CHEBI:15378"/>
        <dbReference type="ChEBI" id="CHEBI:29067"/>
        <dbReference type="ChEBI" id="CHEBI:43474"/>
        <dbReference type="ChEBI" id="CHEBI:59918"/>
        <dbReference type="EC" id="3.6.1.7"/>
    </reaction>
</comment>
<keyword evidence="8" id="KW-1185">Reference proteome</keyword>
<sequence length="129" mass="14401">MVFSYKSDLVVKIQITLIAIALISSPATGNNMSSSALYTCCFEVFGKVQGVFFRKYTERKANTLGVRGWCVNTINGTVKGELEAPLIPLNQMKHWLETKGSPASVIERVEFTPTKQIEQYSFNGFVIKK</sequence>
<evidence type="ECO:0000256" key="5">
    <source>
        <dbReference type="PROSITE-ProRule" id="PRU00520"/>
    </source>
</evidence>
<evidence type="ECO:0000313" key="9">
    <source>
        <dbReference type="RefSeq" id="XP_051864206.1"/>
    </source>
</evidence>
<comment type="similarity">
    <text evidence="1 6">Belongs to the acylphosphatase family.</text>
</comment>
<evidence type="ECO:0000256" key="4">
    <source>
        <dbReference type="ARBA" id="ARBA00047645"/>
    </source>
</evidence>
<dbReference type="OrthoDB" id="7961613at2759"/>
<dbReference type="PANTHER" id="PTHR10029">
    <property type="entry name" value="ACYLPHOSPHATASE"/>
    <property type="match status" value="1"/>
</dbReference>
<organism evidence="8 9">
    <name type="scientific">Drosophila albomicans</name>
    <name type="common">Fruit fly</name>
    <dbReference type="NCBI Taxonomy" id="7291"/>
    <lineage>
        <taxon>Eukaryota</taxon>
        <taxon>Metazoa</taxon>
        <taxon>Ecdysozoa</taxon>
        <taxon>Arthropoda</taxon>
        <taxon>Hexapoda</taxon>
        <taxon>Insecta</taxon>
        <taxon>Pterygota</taxon>
        <taxon>Neoptera</taxon>
        <taxon>Endopterygota</taxon>
        <taxon>Diptera</taxon>
        <taxon>Brachycera</taxon>
        <taxon>Muscomorpha</taxon>
        <taxon>Ephydroidea</taxon>
        <taxon>Drosophilidae</taxon>
        <taxon>Drosophila</taxon>
    </lineage>
</organism>
<evidence type="ECO:0000256" key="6">
    <source>
        <dbReference type="RuleBase" id="RU004168"/>
    </source>
</evidence>
<dbReference type="InterPro" id="IPR020456">
    <property type="entry name" value="Acylphosphatase"/>
</dbReference>
<dbReference type="GeneID" id="127566232"/>
<dbReference type="Proteomes" id="UP000515160">
    <property type="component" value="Chromosome 2R"/>
</dbReference>
<feature type="domain" description="Acylphosphatase-like" evidence="7">
    <location>
        <begin position="39"/>
        <end position="129"/>
    </location>
</feature>
<dbReference type="PROSITE" id="PS51160">
    <property type="entry name" value="ACYLPHOSPHATASE_3"/>
    <property type="match status" value="1"/>
</dbReference>
<dbReference type="GO" id="GO:0003998">
    <property type="term" value="F:acylphosphatase activity"/>
    <property type="evidence" value="ECO:0007669"/>
    <property type="project" value="UniProtKB-EC"/>
</dbReference>
<dbReference type="InterPro" id="IPR036046">
    <property type="entry name" value="Acylphosphatase-like_dom_sf"/>
</dbReference>
<accession>A0A9C6W9B1</accession>
<reference evidence="9" key="1">
    <citation type="submission" date="2025-08" db="UniProtKB">
        <authorList>
            <consortium name="RefSeq"/>
        </authorList>
    </citation>
    <scope>IDENTIFICATION</scope>
    <source>
        <strain evidence="9">15112-1751.03</strain>
        <tissue evidence="9">Whole Adult</tissue>
    </source>
</reference>
<dbReference type="PROSITE" id="PS00150">
    <property type="entry name" value="ACYLPHOSPHATASE_1"/>
    <property type="match status" value="1"/>
</dbReference>
<dbReference type="Gene3D" id="3.30.70.100">
    <property type="match status" value="1"/>
</dbReference>
<dbReference type="InterPro" id="IPR017968">
    <property type="entry name" value="Acylphosphatase_CS"/>
</dbReference>
<dbReference type="Pfam" id="PF00708">
    <property type="entry name" value="Acylphosphatase"/>
    <property type="match status" value="1"/>
</dbReference>
<dbReference type="FunFam" id="3.30.70.100:FF:000011">
    <property type="entry name" value="Acylphosphatase"/>
    <property type="match status" value="1"/>
</dbReference>
<dbReference type="AlphaFoldDB" id="A0A9C6W9B1"/>
<feature type="active site" evidence="5">
    <location>
        <position position="54"/>
    </location>
</feature>
<dbReference type="EC" id="3.6.1.7" evidence="2 5"/>
<gene>
    <name evidence="9" type="primary">LOC127566232</name>
</gene>
<name>A0A9C6W9B1_DROAB</name>
<dbReference type="InterPro" id="IPR001792">
    <property type="entry name" value="Acylphosphatase-like_dom"/>
</dbReference>
<keyword evidence="3 5" id="KW-0378">Hydrolase</keyword>
<evidence type="ECO:0000256" key="1">
    <source>
        <dbReference type="ARBA" id="ARBA00005614"/>
    </source>
</evidence>